<proteinExistence type="predicted"/>
<organism evidence="2 3">
    <name type="scientific">Caerostris extrusa</name>
    <name type="common">Bark spider</name>
    <name type="synonym">Caerostris bankana</name>
    <dbReference type="NCBI Taxonomy" id="172846"/>
    <lineage>
        <taxon>Eukaryota</taxon>
        <taxon>Metazoa</taxon>
        <taxon>Ecdysozoa</taxon>
        <taxon>Arthropoda</taxon>
        <taxon>Chelicerata</taxon>
        <taxon>Arachnida</taxon>
        <taxon>Araneae</taxon>
        <taxon>Araneomorphae</taxon>
        <taxon>Entelegynae</taxon>
        <taxon>Araneoidea</taxon>
        <taxon>Araneidae</taxon>
        <taxon>Caerostris</taxon>
    </lineage>
</organism>
<sequence length="106" mass="12481">MSDAMEARVCLASEMRIGMEILEKESGQTRFRSEDVFSLRVARSHRKQERGLQNCLKKSKYLHKTYLCLFRSQTHQLLRHFFKDIPNPPPYPHQKQNRSNFASGRG</sequence>
<reference evidence="2 3" key="1">
    <citation type="submission" date="2021-06" db="EMBL/GenBank/DDBJ databases">
        <title>Caerostris extrusa draft genome.</title>
        <authorList>
            <person name="Kono N."/>
            <person name="Arakawa K."/>
        </authorList>
    </citation>
    <scope>NUCLEOTIDE SEQUENCE [LARGE SCALE GENOMIC DNA]</scope>
</reference>
<name>A0AAV4XFN4_CAEEX</name>
<evidence type="ECO:0000256" key="1">
    <source>
        <dbReference type="SAM" id="MobiDB-lite"/>
    </source>
</evidence>
<keyword evidence="3" id="KW-1185">Reference proteome</keyword>
<dbReference type="Proteomes" id="UP001054945">
    <property type="component" value="Unassembled WGS sequence"/>
</dbReference>
<comment type="caution">
    <text evidence="2">The sequence shown here is derived from an EMBL/GenBank/DDBJ whole genome shotgun (WGS) entry which is preliminary data.</text>
</comment>
<dbReference type="EMBL" id="BPLR01000193">
    <property type="protein sequence ID" value="GIY92761.1"/>
    <property type="molecule type" value="Genomic_DNA"/>
</dbReference>
<accession>A0AAV4XFN4</accession>
<feature type="region of interest" description="Disordered" evidence="1">
    <location>
        <begin position="85"/>
        <end position="106"/>
    </location>
</feature>
<evidence type="ECO:0000313" key="2">
    <source>
        <dbReference type="EMBL" id="GIY92761.1"/>
    </source>
</evidence>
<protein>
    <submittedName>
        <fullName evidence="2">Uncharacterized protein</fullName>
    </submittedName>
</protein>
<dbReference type="AlphaFoldDB" id="A0AAV4XFN4"/>
<feature type="compositionally biased region" description="Polar residues" evidence="1">
    <location>
        <begin position="97"/>
        <end position="106"/>
    </location>
</feature>
<gene>
    <name evidence="2" type="ORF">CEXT_246491</name>
</gene>
<evidence type="ECO:0000313" key="3">
    <source>
        <dbReference type="Proteomes" id="UP001054945"/>
    </source>
</evidence>